<feature type="repeat" description="ANK" evidence="1">
    <location>
        <begin position="44"/>
        <end position="66"/>
    </location>
</feature>
<dbReference type="InterPro" id="IPR002110">
    <property type="entry name" value="Ankyrin_rpt"/>
</dbReference>
<feature type="compositionally biased region" description="Low complexity" evidence="2">
    <location>
        <begin position="82"/>
        <end position="96"/>
    </location>
</feature>
<sequence>MPNVSDEQLLEAAEIGDLSVLKKWKEQNKTQDEGVDINKVKDYIGWTPLHEACRKGQLECIESLIRGLSPSAHPQLQQLQQRLQQNEQANEQPQEQLGQQLKRKKQENEHKHSSHKRTNISIGEDRLKSFQTENRTDTIFLCGQGDQQQLTKANAQALIITLPSIETLIDKGTQLHRANDDAHDGTEPIQTTIPLPNLQPKHVRYVLQCIYTGEISFNDSARDNAATHIGAHANAHHDTDASHQPTPILTGQDDLQQLILVANEFGFWRLKLVLEAELARKHLTEDTMIDVLIFADQHNCLVLKDAAMRMAAESEKDMFTHLDLSKLILQPQLMTEIQVFCSGRAESDGNDDECTRMSMVELHKVI</sequence>
<dbReference type="AlphaFoldDB" id="A0A7R9ZND9"/>
<dbReference type="Gene3D" id="3.30.710.10">
    <property type="entry name" value="Potassium Channel Kv1.1, Chain A"/>
    <property type="match status" value="1"/>
</dbReference>
<gene>
    <name evidence="3" type="ORF">CAUS1442_LOCUS10790</name>
</gene>
<dbReference type="InterPro" id="IPR036770">
    <property type="entry name" value="Ankyrin_rpt-contain_sf"/>
</dbReference>
<dbReference type="PROSITE" id="PS50088">
    <property type="entry name" value="ANK_REPEAT"/>
    <property type="match status" value="1"/>
</dbReference>
<dbReference type="PROSITE" id="PS50297">
    <property type="entry name" value="ANK_REP_REGION"/>
    <property type="match status" value="1"/>
</dbReference>
<evidence type="ECO:0000256" key="2">
    <source>
        <dbReference type="SAM" id="MobiDB-lite"/>
    </source>
</evidence>
<dbReference type="Gene3D" id="1.25.40.20">
    <property type="entry name" value="Ankyrin repeat-containing domain"/>
    <property type="match status" value="1"/>
</dbReference>
<dbReference type="EMBL" id="HBEF01017371">
    <property type="protein sequence ID" value="CAD8338657.1"/>
    <property type="molecule type" value="Transcribed_RNA"/>
</dbReference>
<reference evidence="3" key="1">
    <citation type="submission" date="2021-01" db="EMBL/GenBank/DDBJ databases">
        <authorList>
            <person name="Corre E."/>
            <person name="Pelletier E."/>
            <person name="Niang G."/>
            <person name="Scheremetjew M."/>
            <person name="Finn R."/>
            <person name="Kale V."/>
            <person name="Holt S."/>
            <person name="Cochrane G."/>
            <person name="Meng A."/>
            <person name="Brown T."/>
            <person name="Cohen L."/>
        </authorList>
    </citation>
    <scope>NUCLEOTIDE SEQUENCE</scope>
    <source>
        <strain evidence="3">CCMP3328</strain>
    </source>
</reference>
<dbReference type="SUPFAM" id="SSF48403">
    <property type="entry name" value="Ankyrin repeat"/>
    <property type="match status" value="1"/>
</dbReference>
<name>A0A7R9ZND9_9STRA</name>
<protein>
    <recommendedName>
        <fullName evidence="4">BTB domain-containing protein</fullName>
    </recommendedName>
</protein>
<evidence type="ECO:0000256" key="1">
    <source>
        <dbReference type="PROSITE-ProRule" id="PRU00023"/>
    </source>
</evidence>
<accession>A0A7R9ZND9</accession>
<dbReference type="CDD" id="cd14733">
    <property type="entry name" value="BACK"/>
    <property type="match status" value="1"/>
</dbReference>
<organism evidence="3">
    <name type="scientific">Craspedostauros australis</name>
    <dbReference type="NCBI Taxonomy" id="1486917"/>
    <lineage>
        <taxon>Eukaryota</taxon>
        <taxon>Sar</taxon>
        <taxon>Stramenopiles</taxon>
        <taxon>Ochrophyta</taxon>
        <taxon>Bacillariophyta</taxon>
        <taxon>Bacillariophyceae</taxon>
        <taxon>Bacillariophycidae</taxon>
        <taxon>Naviculales</taxon>
        <taxon>Naviculaceae</taxon>
        <taxon>Craspedostauros</taxon>
    </lineage>
</organism>
<keyword evidence="1" id="KW-0040">ANK repeat</keyword>
<evidence type="ECO:0008006" key="4">
    <source>
        <dbReference type="Google" id="ProtNLM"/>
    </source>
</evidence>
<dbReference type="Gene3D" id="1.25.40.420">
    <property type="match status" value="1"/>
</dbReference>
<feature type="region of interest" description="Disordered" evidence="2">
    <location>
        <begin position="82"/>
        <end position="126"/>
    </location>
</feature>
<proteinExistence type="predicted"/>
<dbReference type="InterPro" id="IPR011333">
    <property type="entry name" value="SKP1/BTB/POZ_sf"/>
</dbReference>
<evidence type="ECO:0000313" key="3">
    <source>
        <dbReference type="EMBL" id="CAD8338657.1"/>
    </source>
</evidence>
<dbReference type="Pfam" id="PF13637">
    <property type="entry name" value="Ank_4"/>
    <property type="match status" value="1"/>
</dbReference>